<organism evidence="9">
    <name type="scientific">Eutreptiella gymnastica</name>
    <dbReference type="NCBI Taxonomy" id="73025"/>
    <lineage>
        <taxon>Eukaryota</taxon>
        <taxon>Discoba</taxon>
        <taxon>Euglenozoa</taxon>
        <taxon>Euglenida</taxon>
        <taxon>Spirocuta</taxon>
        <taxon>Euglenophyceae</taxon>
        <taxon>Eutreptiales</taxon>
        <taxon>Eutreptiaceae</taxon>
        <taxon>Eutreptiella</taxon>
    </lineage>
</organism>
<evidence type="ECO:0000259" key="7">
    <source>
        <dbReference type="PROSITE" id="PS51303"/>
    </source>
</evidence>
<dbReference type="SUPFAM" id="SSF56399">
    <property type="entry name" value="ADP-ribosylation"/>
    <property type="match status" value="1"/>
</dbReference>
<evidence type="ECO:0000256" key="2">
    <source>
        <dbReference type="ARBA" id="ARBA00022676"/>
    </source>
</evidence>
<evidence type="ECO:0000256" key="5">
    <source>
        <dbReference type="ARBA" id="ARBA00047597"/>
    </source>
</evidence>
<keyword evidence="4" id="KW-0548">Nucleotidyltransferase</keyword>
<dbReference type="Gene3D" id="3.90.176.10">
    <property type="entry name" value="Toxin ADP-ribosyltransferase, Chain A, domain 1"/>
    <property type="match status" value="1"/>
</dbReference>
<protein>
    <recommendedName>
        <fullName evidence="6">NAD(P)(+)--arginine ADP-ribosyltransferase</fullName>
        <ecNumber evidence="6">2.4.2.31</ecNumber>
    </recommendedName>
    <alternativeName>
        <fullName evidence="6">Mono(ADP-ribosyl)transferase</fullName>
    </alternativeName>
</protein>
<evidence type="ECO:0000256" key="4">
    <source>
        <dbReference type="ARBA" id="ARBA00022695"/>
    </source>
</evidence>
<feature type="domain" description="PET" evidence="7">
    <location>
        <begin position="30"/>
        <end position="137"/>
    </location>
</feature>
<dbReference type="PROSITE" id="PS51303">
    <property type="entry name" value="PET"/>
    <property type="match status" value="1"/>
</dbReference>
<keyword evidence="6" id="KW-0521">NADP</keyword>
<evidence type="ECO:0000313" key="9">
    <source>
        <dbReference type="EMBL" id="CAE0816773.1"/>
    </source>
</evidence>
<evidence type="ECO:0000256" key="3">
    <source>
        <dbReference type="ARBA" id="ARBA00022679"/>
    </source>
</evidence>
<dbReference type="EC" id="2.4.2.31" evidence="6"/>
<dbReference type="GO" id="GO:0016779">
    <property type="term" value="F:nucleotidyltransferase activity"/>
    <property type="evidence" value="ECO:0007669"/>
    <property type="project" value="UniProtKB-KW"/>
</dbReference>
<dbReference type="EMBL" id="HBJA01079811">
    <property type="protein sequence ID" value="CAE0816772.1"/>
    <property type="molecule type" value="Transcribed_RNA"/>
</dbReference>
<dbReference type="EMBL" id="HBJA01079812">
    <property type="protein sequence ID" value="CAE0816773.1"/>
    <property type="molecule type" value="Transcribed_RNA"/>
</dbReference>
<gene>
    <name evidence="8" type="ORF">EGYM00163_LOCUS27933</name>
    <name evidence="9" type="ORF">EGYM00163_LOCUS27934</name>
</gene>
<dbReference type="InterPro" id="IPR000768">
    <property type="entry name" value="ART"/>
</dbReference>
<proteinExistence type="inferred from homology"/>
<name>A0A6T2BQY4_9EUGL</name>
<keyword evidence="6" id="KW-0520">NAD</keyword>
<evidence type="ECO:0000256" key="1">
    <source>
        <dbReference type="ARBA" id="ARBA00009558"/>
    </source>
</evidence>
<sequence length="285" mass="32997">MAEANAKTTVDVQNSDRSVEEFRAKLSLIEDFINPFLAKDDPTKSILAKVGAPQADLPEDYEDTIDLMLDKDPNATGFMRAPVRQVFTKYPLEVWHKMSAECKELALEEFRALRLYTENYYKELNGSLRAGYPFALDKSDDRSWTYTRLFWWMHQGIRKLSTIQPRLNFVYRWHKSTRWNHWNKGDVYETSAFMSTAGEQPNTGGTQYGKHFGSLLLKLDVSQMPKEYIADVSQLSKFDKEGEVLLVPWLRFTVLQVHDFSDEEKGRWQADQGIDLEFAGVRTAV</sequence>
<dbReference type="AlphaFoldDB" id="A0A6T2BQY4"/>
<evidence type="ECO:0000256" key="6">
    <source>
        <dbReference type="RuleBase" id="RU361228"/>
    </source>
</evidence>
<evidence type="ECO:0000313" key="8">
    <source>
        <dbReference type="EMBL" id="CAE0816772.1"/>
    </source>
</evidence>
<reference evidence="9" key="1">
    <citation type="submission" date="2021-01" db="EMBL/GenBank/DDBJ databases">
        <authorList>
            <person name="Corre E."/>
            <person name="Pelletier E."/>
            <person name="Niang G."/>
            <person name="Scheremetjew M."/>
            <person name="Finn R."/>
            <person name="Kale V."/>
            <person name="Holt S."/>
            <person name="Cochrane G."/>
            <person name="Meng A."/>
            <person name="Brown T."/>
            <person name="Cohen L."/>
        </authorList>
    </citation>
    <scope>NUCLEOTIDE SEQUENCE</scope>
    <source>
        <strain evidence="9">CCMP1594</strain>
    </source>
</reference>
<keyword evidence="3 6" id="KW-0808">Transferase</keyword>
<comment type="similarity">
    <text evidence="1 6">Belongs to the Arg-specific ADP-ribosyltransferase family.</text>
</comment>
<dbReference type="GO" id="GO:0106274">
    <property type="term" value="F:NAD+-protein-arginine ADP-ribosyltransferase activity"/>
    <property type="evidence" value="ECO:0007669"/>
    <property type="project" value="UniProtKB-EC"/>
</dbReference>
<dbReference type="PROSITE" id="PS51996">
    <property type="entry name" value="TR_MART"/>
    <property type="match status" value="1"/>
</dbReference>
<dbReference type="InterPro" id="IPR010442">
    <property type="entry name" value="PET_domain"/>
</dbReference>
<dbReference type="GO" id="GO:0008270">
    <property type="term" value="F:zinc ion binding"/>
    <property type="evidence" value="ECO:0007669"/>
    <property type="project" value="InterPro"/>
</dbReference>
<comment type="catalytic activity">
    <reaction evidence="5 6">
        <text>L-arginyl-[protein] + NAD(+) = N(omega)-(ADP-D-ribosyl)-L-arginyl-[protein] + nicotinamide + H(+)</text>
        <dbReference type="Rhea" id="RHEA:19149"/>
        <dbReference type="Rhea" id="RHEA-COMP:10532"/>
        <dbReference type="Rhea" id="RHEA-COMP:15087"/>
        <dbReference type="ChEBI" id="CHEBI:15378"/>
        <dbReference type="ChEBI" id="CHEBI:17154"/>
        <dbReference type="ChEBI" id="CHEBI:29965"/>
        <dbReference type="ChEBI" id="CHEBI:57540"/>
        <dbReference type="ChEBI" id="CHEBI:142554"/>
        <dbReference type="EC" id="2.4.2.31"/>
    </reaction>
</comment>
<dbReference type="Pfam" id="PF01129">
    <property type="entry name" value="ART"/>
    <property type="match status" value="1"/>
</dbReference>
<keyword evidence="2 6" id="KW-0328">Glycosyltransferase</keyword>
<accession>A0A6T2BQY4</accession>